<dbReference type="GO" id="GO:0008270">
    <property type="term" value="F:zinc ion binding"/>
    <property type="evidence" value="ECO:0007669"/>
    <property type="project" value="UniProtKB-KW"/>
</dbReference>
<dbReference type="InterPro" id="IPR002560">
    <property type="entry name" value="Transposase_DDE"/>
</dbReference>
<evidence type="ECO:0000259" key="2">
    <source>
        <dbReference type="PROSITE" id="PS50157"/>
    </source>
</evidence>
<keyword evidence="1" id="KW-0862">Zinc</keyword>
<feature type="domain" description="C2H2-type" evidence="2">
    <location>
        <begin position="74"/>
        <end position="107"/>
    </location>
</feature>
<dbReference type="InterPro" id="IPR013087">
    <property type="entry name" value="Znf_C2H2_type"/>
</dbReference>
<keyword evidence="1" id="KW-0479">Metal-binding</keyword>
<protein>
    <submittedName>
        <fullName evidence="3">ISL3 family transposase</fullName>
    </submittedName>
</protein>
<proteinExistence type="predicted"/>
<gene>
    <name evidence="3" type="ORF">E8Q35_12365</name>
</gene>
<evidence type="ECO:0000256" key="1">
    <source>
        <dbReference type="PROSITE-ProRule" id="PRU00042"/>
    </source>
</evidence>
<evidence type="ECO:0000313" key="4">
    <source>
        <dbReference type="Proteomes" id="UP000309618"/>
    </source>
</evidence>
<dbReference type="Pfam" id="PF01610">
    <property type="entry name" value="DDE_Tnp_ISL3"/>
    <property type="match status" value="1"/>
</dbReference>
<dbReference type="AlphaFoldDB" id="A0A4S5CP61"/>
<accession>A0A4S5CP61</accession>
<reference evidence="3 4" key="1">
    <citation type="submission" date="2019-04" db="EMBL/GenBank/DDBJ databases">
        <title>Comparative genomics of Aeromonas veronii strains pathogenic to fish.</title>
        <authorList>
            <person name="Cascarano M.C."/>
            <person name="Smyrli M."/>
            <person name="Katharios P."/>
        </authorList>
    </citation>
    <scope>NUCLEOTIDE SEQUENCE [LARGE SCALE GENOMIC DNA]</scope>
    <source>
        <strain evidence="3 4">XU1</strain>
    </source>
</reference>
<dbReference type="EMBL" id="SSUX01000008">
    <property type="protein sequence ID" value="THJ44976.1"/>
    <property type="molecule type" value="Genomic_DNA"/>
</dbReference>
<sequence>MHYDDIVTLGHYKVIAQIETDGRQQSVVETTQSPISCFHCQSTSIARWGAREQLIKDFAPDGQLVSILVMVKRFRCSSCGKTFSQTLPLISEKRAMTERLVHWIEQQALCNPFTAIAERVGVTEGTIRNIFRDYVRCQESSRVVLPQSYLALGELFIEKKNRCVIFSAVNGRIIDVVDNSEIAITDALSAIGGNSIRAITISMSEQQRKAVQATLPSKPLAINVTALLTLADQALERLRVHVRSTLTDKQKRMLAGDRLLLQKRRFELGDQDYELLDTLKDDYPSLFAGYQAKEGIYERLSSIDATQVMAGGPNAFQRLVAPNIRPFFDVVIEAIDSWWPQVLTYLSLPEIKTFDLTPSLPKSADLGRKQSFEVVRAKLIFGPCS</sequence>
<evidence type="ECO:0000313" key="3">
    <source>
        <dbReference type="EMBL" id="THJ44976.1"/>
    </source>
</evidence>
<comment type="caution">
    <text evidence="3">The sequence shown here is derived from an EMBL/GenBank/DDBJ whole genome shotgun (WGS) entry which is preliminary data.</text>
</comment>
<dbReference type="PANTHER" id="PTHR33498">
    <property type="entry name" value="TRANSPOSASE FOR INSERTION SEQUENCE ELEMENT IS1557"/>
    <property type="match status" value="1"/>
</dbReference>
<dbReference type="RefSeq" id="WP_136501798.1">
    <property type="nucleotide sequence ID" value="NZ_SSUX01000008.1"/>
</dbReference>
<dbReference type="PANTHER" id="PTHR33498:SF1">
    <property type="entry name" value="TRANSPOSASE FOR INSERTION SEQUENCE ELEMENT IS1557"/>
    <property type="match status" value="1"/>
</dbReference>
<dbReference type="Pfam" id="PF13542">
    <property type="entry name" value="HTH_Tnp_ISL3"/>
    <property type="match status" value="1"/>
</dbReference>
<organism evidence="3 4">
    <name type="scientific">Aeromonas veronii</name>
    <dbReference type="NCBI Taxonomy" id="654"/>
    <lineage>
        <taxon>Bacteria</taxon>
        <taxon>Pseudomonadati</taxon>
        <taxon>Pseudomonadota</taxon>
        <taxon>Gammaproteobacteria</taxon>
        <taxon>Aeromonadales</taxon>
        <taxon>Aeromonadaceae</taxon>
        <taxon>Aeromonas</taxon>
    </lineage>
</organism>
<keyword evidence="1" id="KW-0863">Zinc-finger</keyword>
<dbReference type="InterPro" id="IPR032877">
    <property type="entry name" value="Transposase_HTH"/>
</dbReference>
<dbReference type="Proteomes" id="UP000309618">
    <property type="component" value="Unassembled WGS sequence"/>
</dbReference>
<name>A0A4S5CP61_AERVE</name>
<dbReference type="InterPro" id="IPR047951">
    <property type="entry name" value="Transpos_ISL3"/>
</dbReference>
<dbReference type="PROSITE" id="PS50157">
    <property type="entry name" value="ZINC_FINGER_C2H2_2"/>
    <property type="match status" value="1"/>
</dbReference>